<protein>
    <recommendedName>
        <fullName evidence="3">HTH tetR-type domain-containing protein</fullName>
    </recommendedName>
</protein>
<evidence type="ECO:0000256" key="1">
    <source>
        <dbReference type="ARBA" id="ARBA00023125"/>
    </source>
</evidence>
<evidence type="ECO:0000313" key="5">
    <source>
        <dbReference type="Proteomes" id="UP000016521"/>
    </source>
</evidence>
<dbReference type="Gene3D" id="1.10.357.10">
    <property type="entry name" value="Tetracycline Repressor, domain 2"/>
    <property type="match status" value="1"/>
</dbReference>
<keyword evidence="1 2" id="KW-0238">DNA-binding</keyword>
<sequence>MIVKGYNVDKREQILETAIELFAEYGFEKTSISTICAKAETSKGLVFHHFKTKDELLREIFARITEIIGNSSKAYKQETDPVKRLIAFIESIFSAMSVDEHKYIYQLNFNVMFQPSTRRLLQDLIEERATILQTEVKEIFDFLGYESSSILSKLFVAEIDGIALNYLFLGEDFELPTVKQVFIEKYVKMAK</sequence>
<gene>
    <name evidence="4" type="ORF">PPIS_a1426</name>
</gene>
<feature type="domain" description="HTH tetR-type" evidence="3">
    <location>
        <begin position="8"/>
        <end position="68"/>
    </location>
</feature>
<dbReference type="InterPro" id="IPR001647">
    <property type="entry name" value="HTH_TetR"/>
</dbReference>
<dbReference type="PANTHER" id="PTHR43479:SF11">
    <property type="entry name" value="ACREF_ENVCD OPERON REPRESSOR-RELATED"/>
    <property type="match status" value="1"/>
</dbReference>
<dbReference type="PROSITE" id="PS50977">
    <property type="entry name" value="HTH_TETR_2"/>
    <property type="match status" value="1"/>
</dbReference>
<dbReference type="EMBL" id="CP011924">
    <property type="protein sequence ID" value="ATD06551.1"/>
    <property type="molecule type" value="Genomic_DNA"/>
</dbReference>
<evidence type="ECO:0000256" key="2">
    <source>
        <dbReference type="PROSITE-ProRule" id="PRU00335"/>
    </source>
</evidence>
<dbReference type="Pfam" id="PF00440">
    <property type="entry name" value="TetR_N"/>
    <property type="match status" value="1"/>
</dbReference>
<dbReference type="PRINTS" id="PR00455">
    <property type="entry name" value="HTHTETR"/>
</dbReference>
<reference evidence="4 5" key="1">
    <citation type="submission" date="2015-06" db="EMBL/GenBank/DDBJ databases">
        <authorList>
            <person name="Xie B.-B."/>
            <person name="Rong J.-C."/>
            <person name="Qin Q.-L."/>
            <person name="Zhang Y.-Z."/>
        </authorList>
    </citation>
    <scope>NUCLEOTIDE SEQUENCE [LARGE SCALE GENOMIC DNA]</scope>
    <source>
        <strain evidence="4 5">JCM 20779</strain>
    </source>
</reference>
<evidence type="ECO:0000259" key="3">
    <source>
        <dbReference type="PROSITE" id="PS50977"/>
    </source>
</evidence>
<name>A0ABM6NCA2_PSEO7</name>
<keyword evidence="5" id="KW-1185">Reference proteome</keyword>
<organism evidence="4 5">
    <name type="scientific">Pseudoalteromonas piscicida</name>
    <dbReference type="NCBI Taxonomy" id="43662"/>
    <lineage>
        <taxon>Bacteria</taxon>
        <taxon>Pseudomonadati</taxon>
        <taxon>Pseudomonadota</taxon>
        <taxon>Gammaproteobacteria</taxon>
        <taxon>Alteromonadales</taxon>
        <taxon>Pseudoalteromonadaceae</taxon>
        <taxon>Pseudoalteromonas</taxon>
    </lineage>
</organism>
<dbReference type="SUPFAM" id="SSF46689">
    <property type="entry name" value="Homeodomain-like"/>
    <property type="match status" value="1"/>
</dbReference>
<dbReference type="Proteomes" id="UP000016521">
    <property type="component" value="Chromosome I"/>
</dbReference>
<feature type="DNA-binding region" description="H-T-H motif" evidence="2">
    <location>
        <begin position="31"/>
        <end position="50"/>
    </location>
</feature>
<proteinExistence type="predicted"/>
<dbReference type="InterPro" id="IPR050624">
    <property type="entry name" value="HTH-type_Tx_Regulator"/>
</dbReference>
<evidence type="ECO:0000313" key="4">
    <source>
        <dbReference type="EMBL" id="ATD06551.1"/>
    </source>
</evidence>
<accession>A0ABM6NCA2</accession>
<dbReference type="InterPro" id="IPR009057">
    <property type="entry name" value="Homeodomain-like_sf"/>
</dbReference>
<dbReference type="PANTHER" id="PTHR43479">
    <property type="entry name" value="ACREF/ENVCD OPERON REPRESSOR-RELATED"/>
    <property type="match status" value="1"/>
</dbReference>